<name>A0A8J3F7D3_9ACTN</name>
<evidence type="ECO:0000256" key="1">
    <source>
        <dbReference type="SAM" id="MobiDB-lite"/>
    </source>
</evidence>
<feature type="region of interest" description="Disordered" evidence="1">
    <location>
        <begin position="1"/>
        <end position="84"/>
    </location>
</feature>
<protein>
    <submittedName>
        <fullName evidence="3">Uncharacterized protein</fullName>
    </submittedName>
</protein>
<evidence type="ECO:0000313" key="3">
    <source>
        <dbReference type="EMBL" id="GGJ87783.1"/>
    </source>
</evidence>
<dbReference type="Proteomes" id="UP000649739">
    <property type="component" value="Unassembled WGS sequence"/>
</dbReference>
<feature type="compositionally biased region" description="Pro residues" evidence="1">
    <location>
        <begin position="127"/>
        <end position="143"/>
    </location>
</feature>
<keyword evidence="2" id="KW-0812">Transmembrane</keyword>
<dbReference type="EMBL" id="BMQB01000003">
    <property type="protein sequence ID" value="GGJ87783.1"/>
    <property type="molecule type" value="Genomic_DNA"/>
</dbReference>
<keyword evidence="2" id="KW-1133">Transmembrane helix</keyword>
<keyword evidence="4" id="KW-1185">Reference proteome</keyword>
<sequence length="230" mass="24616">MSHDAPVAGQPPEPWGAGEDAAAERYDEPSDPWGGNGAPLGPWAHPPQNVPPYDPTGVSYAPPAQAAPVDSPAPEWTAPAPPSRGRRSFTVALVMCLLAILAAAGWGVGIYLWGRQGGRAPQAVPTITPPSPTYQPTSPPEPTPHGTDARSVTAGQCLVNRGNDRKPDLRVAACSAAEYQVLARFDGTRDYTKKCKGKIDGYEFYYFFDAAEDSHDFVLCLRRRPAPTPR</sequence>
<dbReference type="RefSeq" id="WP_189169503.1">
    <property type="nucleotide sequence ID" value="NZ_BMQB01000003.1"/>
</dbReference>
<keyword evidence="2" id="KW-0472">Membrane</keyword>
<proteinExistence type="predicted"/>
<dbReference type="AlphaFoldDB" id="A0A8J3F7D3"/>
<organism evidence="3 4">
    <name type="scientific">Pilimelia anulata</name>
    <dbReference type="NCBI Taxonomy" id="53371"/>
    <lineage>
        <taxon>Bacteria</taxon>
        <taxon>Bacillati</taxon>
        <taxon>Actinomycetota</taxon>
        <taxon>Actinomycetes</taxon>
        <taxon>Micromonosporales</taxon>
        <taxon>Micromonosporaceae</taxon>
        <taxon>Pilimelia</taxon>
    </lineage>
</organism>
<accession>A0A8J3F7D3</accession>
<feature type="compositionally biased region" description="Pro residues" evidence="1">
    <location>
        <begin position="44"/>
        <end position="54"/>
    </location>
</feature>
<reference evidence="3" key="2">
    <citation type="submission" date="2020-09" db="EMBL/GenBank/DDBJ databases">
        <authorList>
            <person name="Sun Q."/>
            <person name="Ohkuma M."/>
        </authorList>
    </citation>
    <scope>NUCLEOTIDE SEQUENCE</scope>
    <source>
        <strain evidence="3">JCM 3090</strain>
    </source>
</reference>
<evidence type="ECO:0000313" key="4">
    <source>
        <dbReference type="Proteomes" id="UP000649739"/>
    </source>
</evidence>
<comment type="caution">
    <text evidence="3">The sequence shown here is derived from an EMBL/GenBank/DDBJ whole genome shotgun (WGS) entry which is preliminary data.</text>
</comment>
<feature type="region of interest" description="Disordered" evidence="1">
    <location>
        <begin position="126"/>
        <end position="150"/>
    </location>
</feature>
<evidence type="ECO:0000256" key="2">
    <source>
        <dbReference type="SAM" id="Phobius"/>
    </source>
</evidence>
<feature type="transmembrane region" description="Helical" evidence="2">
    <location>
        <begin position="91"/>
        <end position="113"/>
    </location>
</feature>
<gene>
    <name evidence="3" type="ORF">GCM10010123_16710</name>
</gene>
<reference evidence="3" key="1">
    <citation type="journal article" date="2014" name="Int. J. Syst. Evol. Microbiol.">
        <title>Complete genome sequence of Corynebacterium casei LMG S-19264T (=DSM 44701T), isolated from a smear-ripened cheese.</title>
        <authorList>
            <consortium name="US DOE Joint Genome Institute (JGI-PGF)"/>
            <person name="Walter F."/>
            <person name="Albersmeier A."/>
            <person name="Kalinowski J."/>
            <person name="Ruckert C."/>
        </authorList>
    </citation>
    <scope>NUCLEOTIDE SEQUENCE</scope>
    <source>
        <strain evidence="3">JCM 3090</strain>
    </source>
</reference>